<proteinExistence type="predicted"/>
<dbReference type="PROSITE" id="PS50234">
    <property type="entry name" value="VWFA"/>
    <property type="match status" value="1"/>
</dbReference>
<dbReference type="Proteomes" id="UP000593567">
    <property type="component" value="Unassembled WGS sequence"/>
</dbReference>
<dbReference type="Pfam" id="PF00092">
    <property type="entry name" value="VWA"/>
    <property type="match status" value="1"/>
</dbReference>
<feature type="chain" id="PRO_5029586982" description="VWFA domain-containing protein" evidence="1">
    <location>
        <begin position="30"/>
        <end position="184"/>
    </location>
</feature>
<comment type="caution">
    <text evidence="3">The sequence shown here is derived from an EMBL/GenBank/DDBJ whole genome shotgun (WGS) entry which is preliminary data.</text>
</comment>
<dbReference type="InterPro" id="IPR036465">
    <property type="entry name" value="vWFA_dom_sf"/>
</dbReference>
<feature type="signal peptide" evidence="1">
    <location>
        <begin position="1"/>
        <end position="29"/>
    </location>
</feature>
<organism evidence="3 4">
    <name type="scientific">Bugula neritina</name>
    <name type="common">Brown bryozoan</name>
    <name type="synonym">Sertularia neritina</name>
    <dbReference type="NCBI Taxonomy" id="10212"/>
    <lineage>
        <taxon>Eukaryota</taxon>
        <taxon>Metazoa</taxon>
        <taxon>Spiralia</taxon>
        <taxon>Lophotrochozoa</taxon>
        <taxon>Bryozoa</taxon>
        <taxon>Gymnolaemata</taxon>
        <taxon>Cheilostomatida</taxon>
        <taxon>Flustrina</taxon>
        <taxon>Buguloidea</taxon>
        <taxon>Bugulidae</taxon>
        <taxon>Bugula</taxon>
    </lineage>
</organism>
<dbReference type="EMBL" id="VXIV02001038">
    <property type="protein sequence ID" value="KAF6034597.1"/>
    <property type="molecule type" value="Genomic_DNA"/>
</dbReference>
<dbReference type="Gene3D" id="3.40.50.410">
    <property type="entry name" value="von Willebrand factor, type A domain"/>
    <property type="match status" value="1"/>
</dbReference>
<dbReference type="SUPFAM" id="SSF53300">
    <property type="entry name" value="vWA-like"/>
    <property type="match status" value="1"/>
</dbReference>
<feature type="domain" description="VWFA" evidence="2">
    <location>
        <begin position="45"/>
        <end position="184"/>
    </location>
</feature>
<sequence>MGQLYSSTLTITMRITSLLQVTLFVTLSAETVQTTSYLTDVKEIDLIFLVDASKASGADNFRTAKYFLSNLVAMMPRKDLPSRVRTAMYTFSYTYNLTAIMTLEGSQNREQARQLILQSAYHDLSKSDMNTALMWMVTHFLNSTRPAAKKVLVVASSAQSTDDDASPEGLFNPKLGLQRLGKSF</sequence>
<reference evidence="3" key="1">
    <citation type="submission" date="2020-06" db="EMBL/GenBank/DDBJ databases">
        <title>Draft genome of Bugula neritina, a colonial animal packing powerful symbionts and potential medicines.</title>
        <authorList>
            <person name="Rayko M."/>
        </authorList>
    </citation>
    <scope>NUCLEOTIDE SEQUENCE [LARGE SCALE GENOMIC DNA]</scope>
    <source>
        <strain evidence="3">Kwan_BN1</strain>
    </source>
</reference>
<gene>
    <name evidence="3" type="ORF">EB796_007098</name>
</gene>
<evidence type="ECO:0000256" key="1">
    <source>
        <dbReference type="SAM" id="SignalP"/>
    </source>
</evidence>
<dbReference type="AlphaFoldDB" id="A0A7J7K8K7"/>
<keyword evidence="4" id="KW-1185">Reference proteome</keyword>
<accession>A0A7J7K8K7</accession>
<evidence type="ECO:0000259" key="2">
    <source>
        <dbReference type="PROSITE" id="PS50234"/>
    </source>
</evidence>
<evidence type="ECO:0000313" key="4">
    <source>
        <dbReference type="Proteomes" id="UP000593567"/>
    </source>
</evidence>
<name>A0A7J7K8K7_BUGNE</name>
<protein>
    <recommendedName>
        <fullName evidence="2">VWFA domain-containing protein</fullName>
    </recommendedName>
</protein>
<keyword evidence="1" id="KW-0732">Signal</keyword>
<evidence type="ECO:0000313" key="3">
    <source>
        <dbReference type="EMBL" id="KAF6034597.1"/>
    </source>
</evidence>
<dbReference type="InterPro" id="IPR002035">
    <property type="entry name" value="VWF_A"/>
</dbReference>